<reference evidence="1" key="1">
    <citation type="submission" date="2020-04" db="EMBL/GenBank/DDBJ databases">
        <authorList>
            <person name="Brown S."/>
        </authorList>
    </citation>
    <scope>NUCLEOTIDE SEQUENCE</scope>
    <source>
        <strain evidence="1">DJ015</strain>
    </source>
</reference>
<dbReference type="Proteomes" id="UP001194098">
    <property type="component" value="Unassembled WGS sequence"/>
</dbReference>
<gene>
    <name evidence="1" type="ORF">HGI39_04245</name>
</gene>
<reference evidence="1" key="2">
    <citation type="journal article" date="2022" name="Nat. Biotechnol.">
        <title>Carbon-negative production of acetone and isopropanol by gas fermentation at industrial pilot scale.</title>
        <authorList>
            <person name="Liew F.E."/>
            <person name="Nogle R."/>
            <person name="Abdalla T."/>
            <person name="Rasor B.J."/>
            <person name="Canter C."/>
            <person name="Jensen R.O."/>
            <person name="Wang L."/>
            <person name="Strutz J."/>
            <person name="Chirania P."/>
            <person name="De Tissera S."/>
            <person name="Mueller A.P."/>
            <person name="Ruan Z."/>
            <person name="Gao A."/>
            <person name="Tran L."/>
            <person name="Engle N.L."/>
            <person name="Bromley J.C."/>
            <person name="Daniell J."/>
            <person name="Conrado R."/>
            <person name="Tschaplinski T.J."/>
            <person name="Giannone R.J."/>
            <person name="Hettich R.L."/>
            <person name="Karim A.S."/>
            <person name="Simpson S.D."/>
            <person name="Brown S.D."/>
            <person name="Leang C."/>
            <person name="Jewett M.C."/>
            <person name="Kopke M."/>
        </authorList>
    </citation>
    <scope>NUCLEOTIDE SEQUENCE</scope>
    <source>
        <strain evidence="1">DJ015</strain>
    </source>
</reference>
<dbReference type="EMBL" id="JABAGV010000007">
    <property type="protein sequence ID" value="MBC2473931.1"/>
    <property type="molecule type" value="Genomic_DNA"/>
</dbReference>
<accession>A0AAW3W4V0</accession>
<organism evidence="1 2">
    <name type="scientific">Clostridium beijerinckii</name>
    <name type="common">Clostridium MP</name>
    <dbReference type="NCBI Taxonomy" id="1520"/>
    <lineage>
        <taxon>Bacteria</taxon>
        <taxon>Bacillati</taxon>
        <taxon>Bacillota</taxon>
        <taxon>Clostridia</taxon>
        <taxon>Eubacteriales</taxon>
        <taxon>Clostridiaceae</taxon>
        <taxon>Clostridium</taxon>
    </lineage>
</organism>
<evidence type="ECO:0000313" key="1">
    <source>
        <dbReference type="EMBL" id="MBC2473931.1"/>
    </source>
</evidence>
<sequence length="56" mass="6610">MNSYTVTELKNGKYILCKILNEYDNEKDADTDMVKVATKKISEKELLKEYNEKKTF</sequence>
<evidence type="ECO:0000313" key="2">
    <source>
        <dbReference type="Proteomes" id="UP001194098"/>
    </source>
</evidence>
<comment type="caution">
    <text evidence="1">The sequence shown here is derived from an EMBL/GenBank/DDBJ whole genome shotgun (WGS) entry which is preliminary data.</text>
</comment>
<name>A0AAW3W4V0_CLOBE</name>
<dbReference type="AlphaFoldDB" id="A0AAW3W4V0"/>
<proteinExistence type="predicted"/>
<protein>
    <submittedName>
        <fullName evidence="1">Uncharacterized protein</fullName>
    </submittedName>
</protein>
<dbReference type="RefSeq" id="WP_171779944.1">
    <property type="nucleotide sequence ID" value="NZ_JABAGV010000007.1"/>
</dbReference>